<comment type="catalytic activity">
    <reaction evidence="9">
        <text>L-ornithine + H(+) = putrescine + CO2</text>
        <dbReference type="Rhea" id="RHEA:22964"/>
        <dbReference type="ChEBI" id="CHEBI:15378"/>
        <dbReference type="ChEBI" id="CHEBI:16526"/>
        <dbReference type="ChEBI" id="CHEBI:46911"/>
        <dbReference type="ChEBI" id="CHEBI:326268"/>
        <dbReference type="EC" id="4.1.1.17"/>
    </reaction>
</comment>
<dbReference type="FunFam" id="3.20.20.10:FF:000005">
    <property type="entry name" value="Ornithine decarboxylase"/>
    <property type="match status" value="1"/>
</dbReference>
<proteinExistence type="inferred from homology"/>
<evidence type="ECO:0000313" key="12">
    <source>
        <dbReference type="EMBL" id="ODV83330.1"/>
    </source>
</evidence>
<dbReference type="Gene3D" id="3.20.20.10">
    <property type="entry name" value="Alanine racemase"/>
    <property type="match status" value="1"/>
</dbReference>
<keyword evidence="3" id="KW-0210">Decarboxylase</keyword>
<reference evidence="13" key="1">
    <citation type="submission" date="2016-04" db="EMBL/GenBank/DDBJ databases">
        <title>Comparative genomics of biotechnologically important yeasts.</title>
        <authorList>
            <consortium name="DOE Joint Genome Institute"/>
            <person name="Riley R."/>
            <person name="Haridas S."/>
            <person name="Wolfe K.H."/>
            <person name="Lopes M.R."/>
            <person name="Hittinger C.T."/>
            <person name="Goker M."/>
            <person name="Salamov A."/>
            <person name="Wisecaver J."/>
            <person name="Long T.M."/>
            <person name="Aerts A.L."/>
            <person name="Barry K."/>
            <person name="Choi C."/>
            <person name="Clum A."/>
            <person name="Coughlan A.Y."/>
            <person name="Deshpande S."/>
            <person name="Douglass A.P."/>
            <person name="Hanson S.J."/>
            <person name="Klenk H.-P."/>
            <person name="Labutti K."/>
            <person name="Lapidus A."/>
            <person name="Lindquist E."/>
            <person name="Lipzen A."/>
            <person name="Meier-Kolthoff J.P."/>
            <person name="Ohm R.A."/>
            <person name="Otillar R.P."/>
            <person name="Pangilinan J."/>
            <person name="Peng Y."/>
            <person name="Rokas A."/>
            <person name="Rosa C.A."/>
            <person name="Scheuner C."/>
            <person name="Sibirny A.A."/>
            <person name="Slot J.C."/>
            <person name="Stielow J.B."/>
            <person name="Sun H."/>
            <person name="Kurtzman C.P."/>
            <person name="Blackwell M."/>
            <person name="Grigoriev I.V."/>
            <person name="Jeffries T.W."/>
        </authorList>
    </citation>
    <scope>NUCLEOTIDE SEQUENCE [LARGE SCALE GENOMIC DNA]</scope>
    <source>
        <strain evidence="13">NRRL YB-2248</strain>
    </source>
</reference>
<dbReference type="STRING" id="983967.A0A1E4SUX4"/>
<dbReference type="InterPro" id="IPR022657">
    <property type="entry name" value="De-COase2_CS"/>
</dbReference>
<dbReference type="OrthoDB" id="5034579at2759"/>
<dbReference type="SUPFAM" id="SSF50621">
    <property type="entry name" value="Alanine racemase C-terminal domain-like"/>
    <property type="match status" value="1"/>
</dbReference>
<keyword evidence="13" id="KW-1185">Reference proteome</keyword>
<comment type="subunit">
    <text evidence="8">Homodimer. Only the dimer is catalytically active, as the active sites are constructed of residues from both monomers.</text>
</comment>
<evidence type="ECO:0000256" key="8">
    <source>
        <dbReference type="ARBA" id="ARBA00046672"/>
    </source>
</evidence>
<dbReference type="InterPro" id="IPR022644">
    <property type="entry name" value="De-COase2_N"/>
</dbReference>
<evidence type="ECO:0000256" key="9">
    <source>
        <dbReference type="ARBA" id="ARBA00049127"/>
    </source>
</evidence>
<dbReference type="InterPro" id="IPR009006">
    <property type="entry name" value="Ala_racemase/Decarboxylase_C"/>
</dbReference>
<evidence type="ECO:0000259" key="11">
    <source>
        <dbReference type="Pfam" id="PF02784"/>
    </source>
</evidence>
<dbReference type="PANTHER" id="PTHR11482:SF6">
    <property type="entry name" value="ORNITHINE DECARBOXYLASE 1-RELATED"/>
    <property type="match status" value="1"/>
</dbReference>
<organism evidence="12 13">
    <name type="scientific">[Candida] arabinofermentans NRRL YB-2248</name>
    <dbReference type="NCBI Taxonomy" id="983967"/>
    <lineage>
        <taxon>Eukaryota</taxon>
        <taxon>Fungi</taxon>
        <taxon>Dikarya</taxon>
        <taxon>Ascomycota</taxon>
        <taxon>Saccharomycotina</taxon>
        <taxon>Pichiomycetes</taxon>
        <taxon>Pichiales</taxon>
        <taxon>Pichiaceae</taxon>
        <taxon>Ogataea</taxon>
        <taxon>Ogataea/Candida clade</taxon>
    </lineage>
</organism>
<dbReference type="EMBL" id="KV453865">
    <property type="protein sequence ID" value="ODV83330.1"/>
    <property type="molecule type" value="Genomic_DNA"/>
</dbReference>
<feature type="active site" description="Proton donor" evidence="10">
    <location>
        <position position="354"/>
    </location>
</feature>
<evidence type="ECO:0000256" key="1">
    <source>
        <dbReference type="ARBA" id="ARBA00001933"/>
    </source>
</evidence>
<dbReference type="CDD" id="cd00622">
    <property type="entry name" value="PLPDE_III_ODC"/>
    <property type="match status" value="1"/>
</dbReference>
<feature type="modified residue" description="N6-(pyridoxal phosphate)lysine" evidence="10">
    <location>
        <position position="57"/>
    </location>
</feature>
<dbReference type="Gene3D" id="2.40.37.10">
    <property type="entry name" value="Lyase, Ornithine Decarboxylase, Chain A, domain 1"/>
    <property type="match status" value="1"/>
</dbReference>
<accession>A0A1E4SUX4</accession>
<comment type="similarity">
    <text evidence="2">Belongs to the Orn/Lys/Arg decarboxylase class-II family.</text>
</comment>
<comment type="cofactor">
    <cofactor evidence="1 10">
        <name>pyridoxal 5'-phosphate</name>
        <dbReference type="ChEBI" id="CHEBI:597326"/>
    </cofactor>
</comment>
<keyword evidence="4 10" id="KW-0663">Pyridoxal phosphate</keyword>
<name>A0A1E4SUX4_9ASCO</name>
<evidence type="ECO:0000256" key="6">
    <source>
        <dbReference type="ARBA" id="ARBA00034115"/>
    </source>
</evidence>
<comment type="pathway">
    <text evidence="6">Amine and polyamine biosynthesis; putrescine biosynthesis via L-ornithine pathway; putrescine from L-ornithine: step 1/1.</text>
</comment>
<dbReference type="PROSITE" id="PS00878">
    <property type="entry name" value="ODR_DC_2_1"/>
    <property type="match status" value="1"/>
</dbReference>
<protein>
    <recommendedName>
        <fullName evidence="7">ornithine decarboxylase</fullName>
        <ecNumber evidence="7">4.1.1.17</ecNumber>
    </recommendedName>
</protein>
<dbReference type="Proteomes" id="UP000094801">
    <property type="component" value="Unassembled WGS sequence"/>
</dbReference>
<dbReference type="GO" id="GO:0033387">
    <property type="term" value="P:putrescine biosynthetic process from arginine, via ornithine"/>
    <property type="evidence" value="ECO:0007669"/>
    <property type="project" value="TreeGrafter"/>
</dbReference>
<dbReference type="GO" id="GO:0005737">
    <property type="term" value="C:cytoplasm"/>
    <property type="evidence" value="ECO:0007669"/>
    <property type="project" value="TreeGrafter"/>
</dbReference>
<dbReference type="InterPro" id="IPR022653">
    <property type="entry name" value="De-COase2_pyr-phos_BS"/>
</dbReference>
<dbReference type="InterPro" id="IPR002433">
    <property type="entry name" value="Orn_de-COase"/>
</dbReference>
<evidence type="ECO:0000256" key="10">
    <source>
        <dbReference type="PIRSR" id="PIRSR600183-50"/>
    </source>
</evidence>
<dbReference type="AlphaFoldDB" id="A0A1E4SUX4"/>
<dbReference type="PANTHER" id="PTHR11482">
    <property type="entry name" value="ARGININE/DIAMINOPIMELATE/ORNITHINE DECARBOXYLASE"/>
    <property type="match status" value="1"/>
</dbReference>
<dbReference type="PRINTS" id="PR01182">
    <property type="entry name" value="ORNDCRBXLASE"/>
</dbReference>
<evidence type="ECO:0000256" key="5">
    <source>
        <dbReference type="ARBA" id="ARBA00023239"/>
    </source>
</evidence>
<dbReference type="InterPro" id="IPR029066">
    <property type="entry name" value="PLP-binding_barrel"/>
</dbReference>
<dbReference type="InterPro" id="IPR000183">
    <property type="entry name" value="Orn/DAP/Arg_de-COase"/>
</dbReference>
<evidence type="ECO:0000256" key="4">
    <source>
        <dbReference type="ARBA" id="ARBA00022898"/>
    </source>
</evidence>
<dbReference type="PROSITE" id="PS00879">
    <property type="entry name" value="ODR_DC_2_2"/>
    <property type="match status" value="1"/>
</dbReference>
<evidence type="ECO:0000313" key="13">
    <source>
        <dbReference type="Proteomes" id="UP000094801"/>
    </source>
</evidence>
<dbReference type="EC" id="4.1.1.17" evidence="7"/>
<dbReference type="SUPFAM" id="SSF51419">
    <property type="entry name" value="PLP-binding barrel"/>
    <property type="match status" value="1"/>
</dbReference>
<dbReference type="Pfam" id="PF02784">
    <property type="entry name" value="Orn_Arg_deC_N"/>
    <property type="match status" value="1"/>
</dbReference>
<sequence length="408" mass="45837">MNLIGNAIKTKLNSINPSTCHYDDLNSFFICDLGEVDNLVKLWTDNIPRIKPYYAVKCNNNLQLIEKINKLGLGFDCASQNEIELILKQGIDASRIIYANPCKSIPYIKYANEKDINLTTVDNYDELLKMKEYHCNSGVLIRLQTDDTSSTCPLSVKFGASLNESMLLIDHCMELGLNLKGVAFHIGSGCNDFKTIELAISDSKKLFNYTFEKYGLVLNMLDIGGGFSKSTFMNSSTILSKSLNSHFPVLEYGHLQIISELGRFLAETCFTLAVNITSKRRDLIGELQLSDLKERIYLNDGVYGNLNCILFDHQKVDPKVLTSNGEFVFFENYSNDRSEKSVNNKEFSIWGPTCDGLDCISLNCKLSHDVNVGDWLYFKNIGAYTSVASTCFNGFKNNTECLYVDSSL</sequence>
<evidence type="ECO:0000256" key="2">
    <source>
        <dbReference type="ARBA" id="ARBA00008872"/>
    </source>
</evidence>
<keyword evidence="5" id="KW-0456">Lyase</keyword>
<dbReference type="GO" id="GO:0004586">
    <property type="term" value="F:ornithine decarboxylase activity"/>
    <property type="evidence" value="ECO:0007669"/>
    <property type="project" value="UniProtKB-EC"/>
</dbReference>
<dbReference type="PRINTS" id="PR01179">
    <property type="entry name" value="ODADCRBXLASE"/>
</dbReference>
<evidence type="ECO:0000256" key="7">
    <source>
        <dbReference type="ARBA" id="ARBA00034138"/>
    </source>
</evidence>
<feature type="domain" description="Orn/DAP/Arg decarboxylase 2 N-terminal" evidence="11">
    <location>
        <begin position="34"/>
        <end position="266"/>
    </location>
</feature>
<evidence type="ECO:0000256" key="3">
    <source>
        <dbReference type="ARBA" id="ARBA00022793"/>
    </source>
</evidence>
<gene>
    <name evidence="12" type="ORF">CANARDRAFT_203367</name>
</gene>